<keyword evidence="2" id="KW-1185">Reference proteome</keyword>
<evidence type="ECO:0000313" key="2">
    <source>
        <dbReference type="Proteomes" id="UP001058271"/>
    </source>
</evidence>
<dbReference type="EMBL" id="CP073721">
    <property type="protein sequence ID" value="UWZ35939.1"/>
    <property type="molecule type" value="Genomic_DNA"/>
</dbReference>
<organism evidence="1 2">
    <name type="scientific">Dactylosporangium roseum</name>
    <dbReference type="NCBI Taxonomy" id="47989"/>
    <lineage>
        <taxon>Bacteria</taxon>
        <taxon>Bacillati</taxon>
        <taxon>Actinomycetota</taxon>
        <taxon>Actinomycetes</taxon>
        <taxon>Micromonosporales</taxon>
        <taxon>Micromonosporaceae</taxon>
        <taxon>Dactylosporangium</taxon>
    </lineage>
</organism>
<evidence type="ECO:0000313" key="1">
    <source>
        <dbReference type="EMBL" id="UWZ35939.1"/>
    </source>
</evidence>
<gene>
    <name evidence="1" type="ORF">Drose_33450</name>
</gene>
<dbReference type="Proteomes" id="UP001058271">
    <property type="component" value="Chromosome"/>
</dbReference>
<protein>
    <submittedName>
        <fullName evidence="1">Uncharacterized protein</fullName>
    </submittedName>
</protein>
<proteinExistence type="predicted"/>
<dbReference type="RefSeq" id="WP_260725286.1">
    <property type="nucleotide sequence ID" value="NZ_BAAABS010000051.1"/>
</dbReference>
<reference evidence="1" key="1">
    <citation type="submission" date="2021-04" db="EMBL/GenBank/DDBJ databases">
        <title>Biosynthetic gene clusters of Dactylosporangioum roseum.</title>
        <authorList>
            <person name="Hartkoorn R.C."/>
            <person name="Beaudoing E."/>
            <person name="Hot D."/>
            <person name="Moureu S."/>
        </authorList>
    </citation>
    <scope>NUCLEOTIDE SEQUENCE</scope>
    <source>
        <strain evidence="1">NRRL B-16295</strain>
    </source>
</reference>
<name>A0ABY5Z691_9ACTN</name>
<accession>A0ABY5Z691</accession>
<sequence>MPDEDQLGAAVRKLIGQVAHWTPSRWAASSVSGPARSDLVHEAIQWLADRSAEAEGRPAVPVPRLDNDLALPDQMRVVAADLARFGSPDDVVQAADRVNAVRRALSS</sequence>